<accession>A0AAD6ZQ79</accession>
<feature type="region of interest" description="Disordered" evidence="1">
    <location>
        <begin position="65"/>
        <end position="89"/>
    </location>
</feature>
<comment type="caution">
    <text evidence="2">The sequence shown here is derived from an EMBL/GenBank/DDBJ whole genome shotgun (WGS) entry which is preliminary data.</text>
</comment>
<proteinExistence type="predicted"/>
<dbReference type="AlphaFoldDB" id="A0AAD6ZQ79"/>
<dbReference type="Proteomes" id="UP001218218">
    <property type="component" value="Unassembled WGS sequence"/>
</dbReference>
<reference evidence="2" key="1">
    <citation type="submission" date="2023-03" db="EMBL/GenBank/DDBJ databases">
        <title>Massive genome expansion in bonnet fungi (Mycena s.s.) driven by repeated elements and novel gene families across ecological guilds.</title>
        <authorList>
            <consortium name="Lawrence Berkeley National Laboratory"/>
            <person name="Harder C.B."/>
            <person name="Miyauchi S."/>
            <person name="Viragh M."/>
            <person name="Kuo A."/>
            <person name="Thoen E."/>
            <person name="Andreopoulos B."/>
            <person name="Lu D."/>
            <person name="Skrede I."/>
            <person name="Drula E."/>
            <person name="Henrissat B."/>
            <person name="Morin E."/>
            <person name="Kohler A."/>
            <person name="Barry K."/>
            <person name="LaButti K."/>
            <person name="Morin E."/>
            <person name="Salamov A."/>
            <person name="Lipzen A."/>
            <person name="Mereny Z."/>
            <person name="Hegedus B."/>
            <person name="Baldrian P."/>
            <person name="Stursova M."/>
            <person name="Weitz H."/>
            <person name="Taylor A."/>
            <person name="Grigoriev I.V."/>
            <person name="Nagy L.G."/>
            <person name="Martin F."/>
            <person name="Kauserud H."/>
        </authorList>
    </citation>
    <scope>NUCLEOTIDE SEQUENCE</scope>
    <source>
        <strain evidence="2">CBHHK002</strain>
    </source>
</reference>
<protein>
    <submittedName>
        <fullName evidence="2">Uncharacterized protein</fullName>
    </submittedName>
</protein>
<evidence type="ECO:0000256" key="1">
    <source>
        <dbReference type="SAM" id="MobiDB-lite"/>
    </source>
</evidence>
<evidence type="ECO:0000313" key="2">
    <source>
        <dbReference type="EMBL" id="KAJ7334200.1"/>
    </source>
</evidence>
<keyword evidence="3" id="KW-1185">Reference proteome</keyword>
<organism evidence="2 3">
    <name type="scientific">Mycena albidolilacea</name>
    <dbReference type="NCBI Taxonomy" id="1033008"/>
    <lineage>
        <taxon>Eukaryota</taxon>
        <taxon>Fungi</taxon>
        <taxon>Dikarya</taxon>
        <taxon>Basidiomycota</taxon>
        <taxon>Agaricomycotina</taxon>
        <taxon>Agaricomycetes</taxon>
        <taxon>Agaricomycetidae</taxon>
        <taxon>Agaricales</taxon>
        <taxon>Marasmiineae</taxon>
        <taxon>Mycenaceae</taxon>
        <taxon>Mycena</taxon>
    </lineage>
</organism>
<dbReference type="EMBL" id="JARIHO010000033">
    <property type="protein sequence ID" value="KAJ7334200.1"/>
    <property type="molecule type" value="Genomic_DNA"/>
</dbReference>
<feature type="compositionally biased region" description="Basic and acidic residues" evidence="1">
    <location>
        <begin position="80"/>
        <end position="89"/>
    </location>
</feature>
<evidence type="ECO:0000313" key="3">
    <source>
        <dbReference type="Proteomes" id="UP001218218"/>
    </source>
</evidence>
<name>A0AAD6ZQ79_9AGAR</name>
<gene>
    <name evidence="2" type="ORF">DFH08DRAFT_814230</name>
</gene>
<sequence>MSGTLCTLVGRLALRRSDRCRPRLYPSFWSLTFSPSAVSRCFSQTLEAVPPLRELDLRALDTNGKDLSGRLLKPSRSKQASRDLKNAPPRRFEPYPTLATYLVPML</sequence>